<organism evidence="1 2">
    <name type="scientific">Ambispora leptoticha</name>
    <dbReference type="NCBI Taxonomy" id="144679"/>
    <lineage>
        <taxon>Eukaryota</taxon>
        <taxon>Fungi</taxon>
        <taxon>Fungi incertae sedis</taxon>
        <taxon>Mucoromycota</taxon>
        <taxon>Glomeromycotina</taxon>
        <taxon>Glomeromycetes</taxon>
        <taxon>Archaeosporales</taxon>
        <taxon>Ambisporaceae</taxon>
        <taxon>Ambispora</taxon>
    </lineage>
</organism>
<protein>
    <submittedName>
        <fullName evidence="1">11100_t:CDS:1</fullName>
    </submittedName>
</protein>
<evidence type="ECO:0000313" key="1">
    <source>
        <dbReference type="EMBL" id="CAG8701735.1"/>
    </source>
</evidence>
<dbReference type="Proteomes" id="UP000789508">
    <property type="component" value="Unassembled WGS sequence"/>
</dbReference>
<comment type="caution">
    <text evidence="1">The sequence shown here is derived from an EMBL/GenBank/DDBJ whole genome shotgun (WGS) entry which is preliminary data.</text>
</comment>
<accession>A0A9N9HRH7</accession>
<feature type="non-terminal residue" evidence="1">
    <location>
        <position position="1"/>
    </location>
</feature>
<dbReference type="EMBL" id="CAJVPS010019629">
    <property type="protein sequence ID" value="CAG8701735.1"/>
    <property type="molecule type" value="Genomic_DNA"/>
</dbReference>
<name>A0A9N9HRH7_9GLOM</name>
<keyword evidence="2" id="KW-1185">Reference proteome</keyword>
<dbReference type="AlphaFoldDB" id="A0A9N9HRH7"/>
<proteinExistence type="predicted"/>
<evidence type="ECO:0000313" key="2">
    <source>
        <dbReference type="Proteomes" id="UP000789508"/>
    </source>
</evidence>
<gene>
    <name evidence="1" type="ORF">ALEPTO_LOCUS11604</name>
</gene>
<reference evidence="1" key="1">
    <citation type="submission" date="2021-06" db="EMBL/GenBank/DDBJ databases">
        <authorList>
            <person name="Kallberg Y."/>
            <person name="Tangrot J."/>
            <person name="Rosling A."/>
        </authorList>
    </citation>
    <scope>NUCLEOTIDE SEQUENCE</scope>
    <source>
        <strain evidence="1">FL130A</strain>
    </source>
</reference>
<sequence>EQEGLDMAEIGESAYDFIDELVKTNMRTGVTTHAPQNDIQQLPNCGREVEMGGNQFRF</sequence>